<dbReference type="InterPro" id="IPR003661">
    <property type="entry name" value="HisK_dim/P_dom"/>
</dbReference>
<evidence type="ECO:0000256" key="10">
    <source>
        <dbReference type="SAM" id="Phobius"/>
    </source>
</evidence>
<comment type="caution">
    <text evidence="12">The sequence shown here is derived from an EMBL/GenBank/DDBJ whole genome shotgun (WGS) entry which is preliminary data.</text>
</comment>
<comment type="subcellular location">
    <subcellularLocation>
        <location evidence="2">Cell membrane</location>
        <topology evidence="2">Multi-pass membrane protein</topology>
    </subcellularLocation>
</comment>
<dbReference type="PRINTS" id="PR00344">
    <property type="entry name" value="BCTRLSENSOR"/>
</dbReference>
<dbReference type="AlphaFoldDB" id="A0A4R7BX46"/>
<dbReference type="GO" id="GO:0000155">
    <property type="term" value="F:phosphorelay sensor kinase activity"/>
    <property type="evidence" value="ECO:0007669"/>
    <property type="project" value="InterPro"/>
</dbReference>
<keyword evidence="10" id="KW-1133">Transmembrane helix</keyword>
<name>A0A4R7BX46_9HYPH</name>
<keyword evidence="13" id="KW-1185">Reference proteome</keyword>
<dbReference type="SUPFAM" id="SSF55874">
    <property type="entry name" value="ATPase domain of HSP90 chaperone/DNA topoisomerase II/histidine kinase"/>
    <property type="match status" value="1"/>
</dbReference>
<dbReference type="CDD" id="cd00082">
    <property type="entry name" value="HisKA"/>
    <property type="match status" value="1"/>
</dbReference>
<protein>
    <recommendedName>
        <fullName evidence="3">histidine kinase</fullName>
        <ecNumber evidence="3">2.7.13.3</ecNumber>
    </recommendedName>
</protein>
<dbReference type="InterPro" id="IPR004358">
    <property type="entry name" value="Sig_transdc_His_kin-like_C"/>
</dbReference>
<dbReference type="Pfam" id="PF25323">
    <property type="entry name" value="6TM_PilS"/>
    <property type="match status" value="1"/>
</dbReference>
<gene>
    <name evidence="12" type="ORF">EV668_3745</name>
</gene>
<keyword evidence="5" id="KW-0597">Phosphoprotein</keyword>
<feature type="transmembrane region" description="Helical" evidence="10">
    <location>
        <begin position="80"/>
        <end position="98"/>
    </location>
</feature>
<dbReference type="InterPro" id="IPR050980">
    <property type="entry name" value="2C_sensor_his_kinase"/>
</dbReference>
<dbReference type="SMART" id="SM00387">
    <property type="entry name" value="HATPase_c"/>
    <property type="match status" value="1"/>
</dbReference>
<dbReference type="GO" id="GO:0005524">
    <property type="term" value="F:ATP binding"/>
    <property type="evidence" value="ECO:0007669"/>
    <property type="project" value="UniProtKB-KW"/>
</dbReference>
<feature type="transmembrane region" description="Helical" evidence="10">
    <location>
        <begin position="21"/>
        <end position="41"/>
    </location>
</feature>
<keyword evidence="7" id="KW-0547">Nucleotide-binding</keyword>
<dbReference type="InterPro" id="IPR005467">
    <property type="entry name" value="His_kinase_dom"/>
</dbReference>
<feature type="transmembrane region" description="Helical" evidence="10">
    <location>
        <begin position="47"/>
        <end position="68"/>
    </location>
</feature>
<keyword evidence="4" id="KW-1003">Cell membrane</keyword>
<dbReference type="SMART" id="SM00388">
    <property type="entry name" value="HisKA"/>
    <property type="match status" value="1"/>
</dbReference>
<keyword evidence="6" id="KW-0808">Transferase</keyword>
<evidence type="ECO:0000256" key="5">
    <source>
        <dbReference type="ARBA" id="ARBA00022553"/>
    </source>
</evidence>
<dbReference type="EMBL" id="SNZR01000014">
    <property type="protein sequence ID" value="TDR89255.1"/>
    <property type="molecule type" value="Genomic_DNA"/>
</dbReference>
<dbReference type="InterPro" id="IPR036890">
    <property type="entry name" value="HATPase_C_sf"/>
</dbReference>
<dbReference type="Gene3D" id="1.10.287.130">
    <property type="match status" value="1"/>
</dbReference>
<reference evidence="12 13" key="1">
    <citation type="submission" date="2019-03" db="EMBL/GenBank/DDBJ databases">
        <title>Genomic Encyclopedia of Type Strains, Phase IV (KMG-IV): sequencing the most valuable type-strain genomes for metagenomic binning, comparative biology and taxonomic classification.</title>
        <authorList>
            <person name="Goeker M."/>
        </authorList>
    </citation>
    <scope>NUCLEOTIDE SEQUENCE [LARGE SCALE GENOMIC DNA]</scope>
    <source>
        <strain evidence="12 13">DSM 25903</strain>
    </source>
</reference>
<dbReference type="GO" id="GO:0005886">
    <property type="term" value="C:plasma membrane"/>
    <property type="evidence" value="ECO:0007669"/>
    <property type="project" value="UniProtKB-SubCell"/>
</dbReference>
<evidence type="ECO:0000256" key="9">
    <source>
        <dbReference type="ARBA" id="ARBA00022840"/>
    </source>
</evidence>
<evidence type="ECO:0000313" key="13">
    <source>
        <dbReference type="Proteomes" id="UP000295122"/>
    </source>
</evidence>
<dbReference type="PROSITE" id="PS50109">
    <property type="entry name" value="HIS_KIN"/>
    <property type="match status" value="1"/>
</dbReference>
<evidence type="ECO:0000256" key="2">
    <source>
        <dbReference type="ARBA" id="ARBA00004651"/>
    </source>
</evidence>
<evidence type="ECO:0000256" key="6">
    <source>
        <dbReference type="ARBA" id="ARBA00022679"/>
    </source>
</evidence>
<evidence type="ECO:0000256" key="4">
    <source>
        <dbReference type="ARBA" id="ARBA00022475"/>
    </source>
</evidence>
<evidence type="ECO:0000256" key="3">
    <source>
        <dbReference type="ARBA" id="ARBA00012438"/>
    </source>
</evidence>
<dbReference type="Pfam" id="PF02518">
    <property type="entry name" value="HATPase_c"/>
    <property type="match status" value="1"/>
</dbReference>
<sequence length="453" mass="48519">MIDHEILAFGREARRLKVDTLVRLRWLAVTGQCLAVALVKFQLGYKLPFAFCVLAIAASVAVNLWLQLRSPASYRLSDDFAFALLAFDIVQLAVLLFLTGGLQNPFAILFLAPVLMSAASLSPMRTLGLGLVAAACASILARYHMALPWSPPGGLDLPWMYVAGIWAAILLGLAFTGAFAYRIAEEARQLGDALAATELVLAREQHLSQLDGLAAAAAHELGTPLATIRLVAKELANQAEPDSAIAEDIALLRGEVERCRVILSKLTSLGDDDEAGFFAIMSLGQLLEEVAGPDRALDVEIEVERSGEGTEPMCRRSPGLIYGLGNLLDNAADFARTKVSMTARWTDETVSIEIADDGPGFAPDVLLRIGEPYVTTRGRGRDGEGSGLGLGLFIAKTLIERSRGNLTLLNAGPQGGAVARIVWAREEFERDVRSNTDDAADGLTNAEIVPISP</sequence>
<feature type="transmembrane region" description="Helical" evidence="10">
    <location>
        <begin position="128"/>
        <end position="147"/>
    </location>
</feature>
<dbReference type="OrthoDB" id="9785252at2"/>
<dbReference type="Gene3D" id="3.30.565.10">
    <property type="entry name" value="Histidine kinase-like ATPase, C-terminal domain"/>
    <property type="match status" value="1"/>
</dbReference>
<dbReference type="InterPro" id="IPR036097">
    <property type="entry name" value="HisK_dim/P_sf"/>
</dbReference>
<dbReference type="PANTHER" id="PTHR44936">
    <property type="entry name" value="SENSOR PROTEIN CREC"/>
    <property type="match status" value="1"/>
</dbReference>
<dbReference type="PANTHER" id="PTHR44936:SF10">
    <property type="entry name" value="SENSOR PROTEIN RSTB"/>
    <property type="match status" value="1"/>
</dbReference>
<evidence type="ECO:0000256" key="8">
    <source>
        <dbReference type="ARBA" id="ARBA00022777"/>
    </source>
</evidence>
<feature type="transmembrane region" description="Helical" evidence="10">
    <location>
        <begin position="104"/>
        <end position="121"/>
    </location>
</feature>
<dbReference type="InterPro" id="IPR003594">
    <property type="entry name" value="HATPase_dom"/>
</dbReference>
<feature type="transmembrane region" description="Helical" evidence="10">
    <location>
        <begin position="159"/>
        <end position="181"/>
    </location>
</feature>
<dbReference type="EC" id="2.7.13.3" evidence="3"/>
<keyword evidence="10" id="KW-0812">Transmembrane</keyword>
<accession>A0A4R7BX46</accession>
<dbReference type="RefSeq" id="WP_133772836.1">
    <property type="nucleotide sequence ID" value="NZ_SNZR01000014.1"/>
</dbReference>
<evidence type="ECO:0000313" key="12">
    <source>
        <dbReference type="EMBL" id="TDR89255.1"/>
    </source>
</evidence>
<organism evidence="12 13">
    <name type="scientific">Enterovirga rhinocerotis</name>
    <dbReference type="NCBI Taxonomy" id="1339210"/>
    <lineage>
        <taxon>Bacteria</taxon>
        <taxon>Pseudomonadati</taxon>
        <taxon>Pseudomonadota</taxon>
        <taxon>Alphaproteobacteria</taxon>
        <taxon>Hyphomicrobiales</taxon>
        <taxon>Methylobacteriaceae</taxon>
        <taxon>Enterovirga</taxon>
    </lineage>
</organism>
<evidence type="ECO:0000256" key="1">
    <source>
        <dbReference type="ARBA" id="ARBA00000085"/>
    </source>
</evidence>
<keyword evidence="10" id="KW-0472">Membrane</keyword>
<comment type="catalytic activity">
    <reaction evidence="1">
        <text>ATP + protein L-histidine = ADP + protein N-phospho-L-histidine.</text>
        <dbReference type="EC" id="2.7.13.3"/>
    </reaction>
</comment>
<dbReference type="Pfam" id="PF00512">
    <property type="entry name" value="HisKA"/>
    <property type="match status" value="1"/>
</dbReference>
<evidence type="ECO:0000256" key="7">
    <source>
        <dbReference type="ARBA" id="ARBA00022741"/>
    </source>
</evidence>
<dbReference type="InterPro" id="IPR047770">
    <property type="entry name" value="RegB"/>
</dbReference>
<dbReference type="Proteomes" id="UP000295122">
    <property type="component" value="Unassembled WGS sequence"/>
</dbReference>
<dbReference type="NCBIfam" id="NF033792">
    <property type="entry name" value="ActS_PrrB_HisK"/>
    <property type="match status" value="1"/>
</dbReference>
<evidence type="ECO:0000259" key="11">
    <source>
        <dbReference type="PROSITE" id="PS50109"/>
    </source>
</evidence>
<feature type="domain" description="Histidine kinase" evidence="11">
    <location>
        <begin position="216"/>
        <end position="427"/>
    </location>
</feature>
<keyword evidence="8 12" id="KW-0418">Kinase</keyword>
<keyword evidence="9" id="KW-0067">ATP-binding</keyword>
<proteinExistence type="predicted"/>
<dbReference type="SUPFAM" id="SSF47384">
    <property type="entry name" value="Homodimeric domain of signal transducing histidine kinase"/>
    <property type="match status" value="1"/>
</dbReference>